<evidence type="ECO:0000313" key="2">
    <source>
        <dbReference type="EMBL" id="KAK9762678.1"/>
    </source>
</evidence>
<feature type="region of interest" description="Disordered" evidence="1">
    <location>
        <begin position="31"/>
        <end position="50"/>
    </location>
</feature>
<comment type="caution">
    <text evidence="2">The sequence shown here is derived from an EMBL/GenBank/DDBJ whole genome shotgun (WGS) entry which is preliminary data.</text>
</comment>
<keyword evidence="3" id="KW-1185">Reference proteome</keyword>
<dbReference type="Proteomes" id="UP001479436">
    <property type="component" value="Unassembled WGS sequence"/>
</dbReference>
<accession>A0ABR2WMF6</accession>
<evidence type="ECO:0000313" key="3">
    <source>
        <dbReference type="Proteomes" id="UP001479436"/>
    </source>
</evidence>
<evidence type="ECO:0000256" key="1">
    <source>
        <dbReference type="SAM" id="MobiDB-lite"/>
    </source>
</evidence>
<dbReference type="EMBL" id="JASJQH010000869">
    <property type="protein sequence ID" value="KAK9762678.1"/>
    <property type="molecule type" value="Genomic_DNA"/>
</dbReference>
<sequence>MPIIDESNAVKLVYHRSSCKLDVSLHGKTTTVSTVSTKGEDETQENGPTPLSSYIVDKHQIHDDHRIDWFNLHQKMPPQEGNGYYGYGQTWNSRLDHGVRRNGMGLHPGIISYGCVTVVKSQWQMIIDMLKQGDLSYIGSNGKPQSFAGTLTIIDN</sequence>
<protein>
    <recommendedName>
        <fullName evidence="4">YkuD domain-containing protein</fullName>
    </recommendedName>
</protein>
<evidence type="ECO:0008006" key="4">
    <source>
        <dbReference type="Google" id="ProtNLM"/>
    </source>
</evidence>
<reference evidence="2 3" key="1">
    <citation type="submission" date="2023-04" db="EMBL/GenBank/DDBJ databases">
        <title>Genome of Basidiobolus ranarum AG-B5.</title>
        <authorList>
            <person name="Stajich J.E."/>
            <person name="Carter-House D."/>
            <person name="Gryganskyi A."/>
        </authorList>
    </citation>
    <scope>NUCLEOTIDE SEQUENCE [LARGE SCALE GENOMIC DNA]</scope>
    <source>
        <strain evidence="2 3">AG-B5</strain>
    </source>
</reference>
<gene>
    <name evidence="2" type="ORF">K7432_011358</name>
</gene>
<organism evidence="2 3">
    <name type="scientific">Basidiobolus ranarum</name>
    <dbReference type="NCBI Taxonomy" id="34480"/>
    <lineage>
        <taxon>Eukaryota</taxon>
        <taxon>Fungi</taxon>
        <taxon>Fungi incertae sedis</taxon>
        <taxon>Zoopagomycota</taxon>
        <taxon>Entomophthoromycotina</taxon>
        <taxon>Basidiobolomycetes</taxon>
        <taxon>Basidiobolales</taxon>
        <taxon>Basidiobolaceae</taxon>
        <taxon>Basidiobolus</taxon>
    </lineage>
</organism>
<name>A0ABR2WMF6_9FUNG</name>
<proteinExistence type="predicted"/>